<accession>A0AAC9RKN7</accession>
<dbReference type="SUPFAM" id="SSF56524">
    <property type="entry name" value="Oxidoreductase molybdopterin-binding domain"/>
    <property type="match status" value="1"/>
</dbReference>
<evidence type="ECO:0000313" key="8">
    <source>
        <dbReference type="EMBL" id="AOY76625.1"/>
    </source>
</evidence>
<keyword evidence="4" id="KW-0288">FMN</keyword>
<dbReference type="PANTHER" id="PTHR36118:SF1">
    <property type="entry name" value="ION-TRANSLOCATING OXIDOREDUCTASE COMPLEX SUBUNIT G"/>
    <property type="match status" value="1"/>
</dbReference>
<feature type="domain" description="FMN-binding" evidence="7">
    <location>
        <begin position="88"/>
        <end position="179"/>
    </location>
</feature>
<keyword evidence="2" id="KW-0597">Phosphoprotein</keyword>
<keyword evidence="10" id="KW-1185">Reference proteome</keyword>
<dbReference type="KEGG" id="cfm:BJL90_12580"/>
<keyword evidence="1" id="KW-0813">Transport</keyword>
<dbReference type="GO" id="GO:0022900">
    <property type="term" value="P:electron transport chain"/>
    <property type="evidence" value="ECO:0007669"/>
    <property type="project" value="InterPro"/>
</dbReference>
<dbReference type="Proteomes" id="UP000177894">
    <property type="component" value="Chromosome"/>
</dbReference>
<dbReference type="GO" id="GO:0009055">
    <property type="term" value="F:electron transfer activity"/>
    <property type="evidence" value="ECO:0007669"/>
    <property type="project" value="InterPro"/>
</dbReference>
<dbReference type="AlphaFoldDB" id="A0AAC9RKN7"/>
<gene>
    <name evidence="8" type="ORF">BJL90_12580</name>
    <name evidence="9" type="ORF">CLFO_14340</name>
</gene>
<dbReference type="InterPro" id="IPR036374">
    <property type="entry name" value="OxRdtase_Mopterin-bd_sf"/>
</dbReference>
<evidence type="ECO:0000256" key="2">
    <source>
        <dbReference type="ARBA" id="ARBA00022553"/>
    </source>
</evidence>
<dbReference type="InterPro" id="IPR007329">
    <property type="entry name" value="FMN-bd"/>
</dbReference>
<keyword evidence="6" id="KW-0472">Membrane</keyword>
<organism evidence="9 11">
    <name type="scientific">Clostridium formicaceticum</name>
    <dbReference type="NCBI Taxonomy" id="1497"/>
    <lineage>
        <taxon>Bacteria</taxon>
        <taxon>Bacillati</taxon>
        <taxon>Bacillota</taxon>
        <taxon>Clostridia</taxon>
        <taxon>Eubacteriales</taxon>
        <taxon>Clostridiaceae</taxon>
        <taxon>Clostridium</taxon>
    </lineage>
</organism>
<dbReference type="InterPro" id="IPR000572">
    <property type="entry name" value="OxRdtase_Mopterin-bd_dom"/>
</dbReference>
<sequence length="535" mass="59788">MKNKKVGLGFVFILVLIMLGITFYHTEDRGVQEVAGKLFPSEMKMKDITKQTKDRYVEENFPAVEEIYRVEDAEGQHTGNVFVVTPVGYEGVIQLAVGIDKTTGTTTGIHIIEHQETPSYGGILTENWFMERFSGKSAASFLNLVKLEEQTPQDILQITGATMTSQAVVNGVNAAIGTFNYLESGELMSAVPKEMERNLREEEAGIFYIHGGKKGPIKITMEELKQFPTVESHTTLRKSTGTEISITVEGPTLDVVLAHFGENLKDYNGIGVTARDGYYALVPKEIMDTRQVILGYIFDGEEIADNEKPIRVIIPDEFGVYWVKMVYTIDLYNHISEKDILSVKMFDALTRDITPYMYEYYGSKDASIEVGEILAKLEEVDSKGFFTMVSSDGLLKNETIAMVSSRYYIKTEGENAPMNIGPAFKLGMNVKNMAYFSTTKDAVVFPQEIALLTGTSQVEEYEGIPLKKLLEEVGFADVENKSFQLVAVEGEEVMLMGEDTENCILLYDENKTVTSVYKTSKGIEMIKDVLEINVK</sequence>
<dbReference type="InterPro" id="IPR010209">
    <property type="entry name" value="Ion_transpt_RnfG/RsxG"/>
</dbReference>
<evidence type="ECO:0000313" key="10">
    <source>
        <dbReference type="Proteomes" id="UP000177894"/>
    </source>
</evidence>
<dbReference type="EMBL" id="CP020559">
    <property type="protein sequence ID" value="ARE87048.1"/>
    <property type="molecule type" value="Genomic_DNA"/>
</dbReference>
<dbReference type="PANTHER" id="PTHR36118">
    <property type="entry name" value="ION-TRANSLOCATING OXIDOREDUCTASE COMPLEX SUBUNIT G"/>
    <property type="match status" value="1"/>
</dbReference>
<feature type="transmembrane region" description="Helical" evidence="6">
    <location>
        <begin position="7"/>
        <end position="25"/>
    </location>
</feature>
<evidence type="ECO:0000256" key="6">
    <source>
        <dbReference type="SAM" id="Phobius"/>
    </source>
</evidence>
<keyword evidence="5" id="KW-0249">Electron transport</keyword>
<evidence type="ECO:0000256" key="1">
    <source>
        <dbReference type="ARBA" id="ARBA00022448"/>
    </source>
</evidence>
<evidence type="ECO:0000256" key="3">
    <source>
        <dbReference type="ARBA" id="ARBA00022630"/>
    </source>
</evidence>
<dbReference type="GO" id="GO:0005886">
    <property type="term" value="C:plasma membrane"/>
    <property type="evidence" value="ECO:0007669"/>
    <property type="project" value="InterPro"/>
</dbReference>
<reference evidence="9 11" key="2">
    <citation type="submission" date="2017-03" db="EMBL/GenBank/DDBJ databases">
        <title>Complete sequence of Clostridium formicaceticum DSM 92.</title>
        <authorList>
            <person name="Poehlein A."/>
            <person name="Karl M."/>
            <person name="Bengelsdorf F.R."/>
            <person name="Duerre P."/>
            <person name="Daniel R."/>
        </authorList>
    </citation>
    <scope>NUCLEOTIDE SEQUENCE [LARGE SCALE GENOMIC DNA]</scope>
    <source>
        <strain evidence="9 11">DSM 92</strain>
    </source>
</reference>
<keyword evidence="6" id="KW-0812">Transmembrane</keyword>
<dbReference type="GO" id="GO:0010181">
    <property type="term" value="F:FMN binding"/>
    <property type="evidence" value="ECO:0007669"/>
    <property type="project" value="InterPro"/>
</dbReference>
<keyword evidence="6" id="KW-1133">Transmembrane helix</keyword>
<dbReference type="RefSeq" id="WP_070968508.1">
    <property type="nucleotide sequence ID" value="NZ_CP017603.1"/>
</dbReference>
<evidence type="ECO:0000256" key="5">
    <source>
        <dbReference type="ARBA" id="ARBA00022982"/>
    </source>
</evidence>
<dbReference type="Pfam" id="PF04205">
    <property type="entry name" value="FMN_bind"/>
    <property type="match status" value="1"/>
</dbReference>
<reference evidence="8 10" key="1">
    <citation type="submission" date="2016-10" db="EMBL/GenBank/DDBJ databases">
        <title>Complete Genome Sequence of Acetogen Clostridium formicoaceticum ATCC 27076.</title>
        <authorList>
            <person name="Bao T."/>
            <person name="Cheng C."/>
            <person name="Zhao J."/>
            <person name="Yang S.-T."/>
            <person name="Wang J."/>
            <person name="Wang M."/>
        </authorList>
    </citation>
    <scope>NUCLEOTIDE SEQUENCE [LARGE SCALE GENOMIC DNA]</scope>
    <source>
        <strain evidence="8 10">ATCC 27076</strain>
    </source>
</reference>
<evidence type="ECO:0000313" key="11">
    <source>
        <dbReference type="Proteomes" id="UP000192478"/>
    </source>
</evidence>
<dbReference type="SMART" id="SM00900">
    <property type="entry name" value="FMN_bind"/>
    <property type="match status" value="1"/>
</dbReference>
<evidence type="ECO:0000313" key="9">
    <source>
        <dbReference type="EMBL" id="ARE87048.1"/>
    </source>
</evidence>
<keyword evidence="3" id="KW-0285">Flavoprotein</keyword>
<name>A0AAC9RKN7_9CLOT</name>
<proteinExistence type="predicted"/>
<dbReference type="EMBL" id="CP017603">
    <property type="protein sequence ID" value="AOY76625.1"/>
    <property type="molecule type" value="Genomic_DNA"/>
</dbReference>
<dbReference type="Proteomes" id="UP000192478">
    <property type="component" value="Chromosome"/>
</dbReference>
<evidence type="ECO:0000259" key="7">
    <source>
        <dbReference type="SMART" id="SM00900"/>
    </source>
</evidence>
<evidence type="ECO:0000256" key="4">
    <source>
        <dbReference type="ARBA" id="ARBA00022643"/>
    </source>
</evidence>
<dbReference type="Pfam" id="PF00174">
    <property type="entry name" value="Oxidored_molyb"/>
    <property type="match status" value="1"/>
</dbReference>
<dbReference type="Gene3D" id="3.90.420.10">
    <property type="entry name" value="Oxidoreductase, molybdopterin-binding domain"/>
    <property type="match status" value="1"/>
</dbReference>
<protein>
    <submittedName>
        <fullName evidence="9">Electron transport complex protein RnfG</fullName>
    </submittedName>
</protein>